<evidence type="ECO:0000259" key="3">
    <source>
        <dbReference type="Pfam" id="PF17881"/>
    </source>
</evidence>
<evidence type="ECO:0008006" key="6">
    <source>
        <dbReference type="Google" id="ProtNLM"/>
    </source>
</evidence>
<gene>
    <name evidence="4" type="ORF">DIW15_05010</name>
</gene>
<keyword evidence="1" id="KW-1133">Transmembrane helix</keyword>
<dbReference type="SUPFAM" id="SSF54403">
    <property type="entry name" value="Cystatin/monellin"/>
    <property type="match status" value="2"/>
</dbReference>
<evidence type="ECO:0000256" key="1">
    <source>
        <dbReference type="SAM" id="Phobius"/>
    </source>
</evidence>
<evidence type="ECO:0000259" key="2">
    <source>
        <dbReference type="Pfam" id="PF03413"/>
    </source>
</evidence>
<reference evidence="4 5" key="1">
    <citation type="journal article" date="2018" name="Nat. Biotechnol.">
        <title>A standardized bacterial taxonomy based on genome phylogeny substantially revises the tree of life.</title>
        <authorList>
            <person name="Parks D.H."/>
            <person name="Chuvochina M."/>
            <person name="Waite D.W."/>
            <person name="Rinke C."/>
            <person name="Skarshewski A."/>
            <person name="Chaumeil P.A."/>
            <person name="Hugenholtz P."/>
        </authorList>
    </citation>
    <scope>NUCLEOTIDE SEQUENCE [LARGE SCALE GENOMIC DNA]</scope>
    <source>
        <strain evidence="4">UBA11306</strain>
    </source>
</reference>
<sequence length="161" mass="18540">MMKRKLINAAALILGLLLVFCIYIFYTSQRPLQRAEKEAIGVVGEKYTIQNVENFYWYNGSETYFTLAATDENNELYYAIVQQDGGQITQLFAKDIITESEAKSIALYDLEIDDDQLREARLGLLDGDAVWEVNYRQGQNEMGYYYLDATTGEWVKKITNI</sequence>
<accession>A0A3D4S628</accession>
<protein>
    <recommendedName>
        <fullName evidence="6">DUF5590 domain-containing protein</fullName>
    </recommendedName>
</protein>
<keyword evidence="1" id="KW-0812">Transmembrane</keyword>
<dbReference type="InterPro" id="IPR025711">
    <property type="entry name" value="PepSY"/>
</dbReference>
<dbReference type="Pfam" id="PF03413">
    <property type="entry name" value="PepSY"/>
    <property type="match status" value="1"/>
</dbReference>
<dbReference type="Gene3D" id="3.10.450.40">
    <property type="match status" value="2"/>
</dbReference>
<evidence type="ECO:0000313" key="4">
    <source>
        <dbReference type="EMBL" id="HCS94048.1"/>
    </source>
</evidence>
<dbReference type="EMBL" id="DQHO01000031">
    <property type="protein sequence ID" value="HCS94048.1"/>
    <property type="molecule type" value="Genomic_DNA"/>
</dbReference>
<dbReference type="Pfam" id="PF17881">
    <property type="entry name" value="TseB"/>
    <property type="match status" value="1"/>
</dbReference>
<keyword evidence="1" id="KW-0472">Membrane</keyword>
<comment type="caution">
    <text evidence="4">The sequence shown here is derived from an EMBL/GenBank/DDBJ whole genome shotgun (WGS) entry which is preliminary data.</text>
</comment>
<feature type="transmembrane region" description="Helical" evidence="1">
    <location>
        <begin position="6"/>
        <end position="26"/>
    </location>
</feature>
<feature type="domain" description="Cell wall elongation regulator TseB-like" evidence="3">
    <location>
        <begin position="38"/>
        <end position="81"/>
    </location>
</feature>
<proteinExistence type="predicted"/>
<feature type="domain" description="PepSY" evidence="2">
    <location>
        <begin position="97"/>
        <end position="153"/>
    </location>
</feature>
<dbReference type="STRING" id="1121105.GCA_000421665_00602"/>
<organism evidence="4 5">
    <name type="scientific">Bavariicoccus seileri</name>
    <dbReference type="NCBI Taxonomy" id="549685"/>
    <lineage>
        <taxon>Bacteria</taxon>
        <taxon>Bacillati</taxon>
        <taxon>Bacillota</taxon>
        <taxon>Bacilli</taxon>
        <taxon>Lactobacillales</taxon>
        <taxon>Enterococcaceae</taxon>
        <taxon>Bavariicoccus</taxon>
    </lineage>
</organism>
<dbReference type="InterPro" id="IPR046350">
    <property type="entry name" value="Cystatin_sf"/>
</dbReference>
<dbReference type="AlphaFoldDB" id="A0A3D4S628"/>
<name>A0A3D4S628_9ENTE</name>
<dbReference type="Proteomes" id="UP000262195">
    <property type="component" value="Unassembled WGS sequence"/>
</dbReference>
<evidence type="ECO:0000313" key="5">
    <source>
        <dbReference type="Proteomes" id="UP000262195"/>
    </source>
</evidence>
<dbReference type="InterPro" id="IPR041401">
    <property type="entry name" value="TseB-like_dom"/>
</dbReference>